<dbReference type="PROSITE" id="PS00697">
    <property type="entry name" value="DNA_LIGASE_A1"/>
    <property type="match status" value="1"/>
</dbReference>
<keyword evidence="3" id="KW-0547">Nucleotide-binding</keyword>
<feature type="domain" description="DNA ligase ATP-dependent N-terminal" evidence="8">
    <location>
        <begin position="101"/>
        <end position="282"/>
    </location>
</feature>
<dbReference type="GO" id="GO:0003910">
    <property type="term" value="F:DNA ligase (ATP) activity"/>
    <property type="evidence" value="ECO:0007669"/>
    <property type="project" value="InterPro"/>
</dbReference>
<dbReference type="PANTHER" id="PTHR45997">
    <property type="entry name" value="DNA LIGASE 4"/>
    <property type="match status" value="1"/>
</dbReference>
<dbReference type="PANTHER" id="PTHR45997:SF1">
    <property type="entry name" value="DNA LIGASE 4"/>
    <property type="match status" value="1"/>
</dbReference>
<organism evidence="9 10">
    <name type="scientific">Reticulomyxa filosa</name>
    <dbReference type="NCBI Taxonomy" id="46433"/>
    <lineage>
        <taxon>Eukaryota</taxon>
        <taxon>Sar</taxon>
        <taxon>Rhizaria</taxon>
        <taxon>Retaria</taxon>
        <taxon>Foraminifera</taxon>
        <taxon>Monothalamids</taxon>
        <taxon>Reticulomyxidae</taxon>
        <taxon>Reticulomyxa</taxon>
    </lineage>
</organism>
<proteinExistence type="inferred from homology"/>
<dbReference type="Proteomes" id="UP000023152">
    <property type="component" value="Unassembled WGS sequence"/>
</dbReference>
<evidence type="ECO:0000256" key="3">
    <source>
        <dbReference type="ARBA" id="ARBA00022741"/>
    </source>
</evidence>
<keyword evidence="4" id="KW-0067">ATP-binding</keyword>
<keyword evidence="6" id="KW-1133">Transmembrane helix</keyword>
<dbReference type="GO" id="GO:0003677">
    <property type="term" value="F:DNA binding"/>
    <property type="evidence" value="ECO:0007669"/>
    <property type="project" value="InterPro"/>
</dbReference>
<keyword evidence="10" id="KW-1185">Reference proteome</keyword>
<keyword evidence="2 9" id="KW-0436">Ligase</keyword>
<feature type="domain" description="ATP-dependent DNA ligase family profile" evidence="7">
    <location>
        <begin position="389"/>
        <end position="478"/>
    </location>
</feature>
<evidence type="ECO:0000256" key="4">
    <source>
        <dbReference type="ARBA" id="ARBA00022840"/>
    </source>
</evidence>
<dbReference type="Pfam" id="PF01068">
    <property type="entry name" value="DNA_ligase_A_M"/>
    <property type="match status" value="1"/>
</dbReference>
<protein>
    <submittedName>
        <fullName evidence="9">Ligase IV, DNA, ATP-dependent</fullName>
    </submittedName>
</protein>
<evidence type="ECO:0000259" key="7">
    <source>
        <dbReference type="Pfam" id="PF01068"/>
    </source>
</evidence>
<dbReference type="SUPFAM" id="SSF56091">
    <property type="entry name" value="DNA ligase/mRNA capping enzyme, catalytic domain"/>
    <property type="match status" value="1"/>
</dbReference>
<dbReference type="GO" id="GO:0006297">
    <property type="term" value="P:nucleotide-excision repair, DNA gap filling"/>
    <property type="evidence" value="ECO:0007669"/>
    <property type="project" value="TreeGrafter"/>
</dbReference>
<dbReference type="Gene3D" id="3.30.470.30">
    <property type="entry name" value="DNA ligase/mRNA capping enzyme"/>
    <property type="match status" value="1"/>
</dbReference>
<comment type="caution">
    <text evidence="9">The sequence shown here is derived from an EMBL/GenBank/DDBJ whole genome shotgun (WGS) entry which is preliminary data.</text>
</comment>
<evidence type="ECO:0000313" key="10">
    <source>
        <dbReference type="Proteomes" id="UP000023152"/>
    </source>
</evidence>
<dbReference type="InterPro" id="IPR029710">
    <property type="entry name" value="LIG4"/>
</dbReference>
<dbReference type="SUPFAM" id="SSF117018">
    <property type="entry name" value="ATP-dependent DNA ligase DNA-binding domain"/>
    <property type="match status" value="1"/>
</dbReference>
<accession>X6MLQ0</accession>
<keyword evidence="6" id="KW-0812">Transmembrane</keyword>
<evidence type="ECO:0000256" key="2">
    <source>
        <dbReference type="ARBA" id="ARBA00022598"/>
    </source>
</evidence>
<dbReference type="GO" id="GO:0006303">
    <property type="term" value="P:double-strand break repair via nonhomologous end joining"/>
    <property type="evidence" value="ECO:0007669"/>
    <property type="project" value="TreeGrafter"/>
</dbReference>
<evidence type="ECO:0000256" key="5">
    <source>
        <dbReference type="ARBA" id="ARBA00023242"/>
    </source>
</evidence>
<name>X6MLQ0_RETFI</name>
<keyword evidence="6" id="KW-0472">Membrane</keyword>
<feature type="transmembrane region" description="Helical" evidence="6">
    <location>
        <begin position="35"/>
        <end position="58"/>
    </location>
</feature>
<dbReference type="InterPro" id="IPR036599">
    <property type="entry name" value="DNA_ligase_N_sf"/>
</dbReference>
<sequence length="490" mass="57697">MLLKTLEYFYELQFVFQLLKAKATLYPLVLNKGTLGFYSIFGKLQTILIVSVILNFFFNFLEQFRMMADKDEKSAASITSNFSAKQESAMHNTRSEIENIPFFVFCQFLTKLSQTSKASQKKEMLCNFFKSQLKNNVKSDFYCFMRLLLPHLDMQRQSYQIKEKMMGSFYVKAIPLQKDSEAANKLKKYKNPTFGGNKVGDFSMVLLDVLERRSSFKGKKTLFEVNEDLNKLTTCSDANEKVQWFGNMLLHYGPLEHMWLSRIILRDLRCGVRHESCLKNFHPNALETYNMTTSLEKVCQLYSDHSNAIRPLSNGRIIASSIQLFQPIKPINTYLYISYLKKKKKNYMLWLYVRKKKKKTLILNQRLASRRDYHHVVEAMRGKNKEKKDKVNICVEVKFDGERIMIHYRKNDKIMLWSRNAVDLEKKYGYVKAFEEIIQGCFLCESCIIDGEMMAWDEKNQVFVAFGQFIQQQKKKKRSKINSIFFLCDF</sequence>
<evidence type="ECO:0000313" key="9">
    <source>
        <dbReference type="EMBL" id="ETO14799.1"/>
    </source>
</evidence>
<dbReference type="InterPro" id="IPR016059">
    <property type="entry name" value="DNA_ligase_ATP-dep_CS"/>
</dbReference>
<dbReference type="GO" id="GO:0005524">
    <property type="term" value="F:ATP binding"/>
    <property type="evidence" value="ECO:0007669"/>
    <property type="project" value="UniProtKB-KW"/>
</dbReference>
<dbReference type="InterPro" id="IPR012308">
    <property type="entry name" value="DNA_ligase_ATP-dep_N"/>
</dbReference>
<dbReference type="InterPro" id="IPR012310">
    <property type="entry name" value="DNA_ligase_ATP-dep_cent"/>
</dbReference>
<gene>
    <name evidence="9" type="ORF">RFI_22570</name>
</gene>
<dbReference type="GO" id="GO:0032807">
    <property type="term" value="C:DNA ligase IV complex"/>
    <property type="evidence" value="ECO:0007669"/>
    <property type="project" value="TreeGrafter"/>
</dbReference>
<reference evidence="9 10" key="1">
    <citation type="journal article" date="2013" name="Curr. Biol.">
        <title>The Genome of the Foraminiferan Reticulomyxa filosa.</title>
        <authorList>
            <person name="Glockner G."/>
            <person name="Hulsmann N."/>
            <person name="Schleicher M."/>
            <person name="Noegel A.A."/>
            <person name="Eichinger L."/>
            <person name="Gallinger C."/>
            <person name="Pawlowski J."/>
            <person name="Sierra R."/>
            <person name="Euteneuer U."/>
            <person name="Pillet L."/>
            <person name="Moustafa A."/>
            <person name="Platzer M."/>
            <person name="Groth M."/>
            <person name="Szafranski K."/>
            <person name="Schliwa M."/>
        </authorList>
    </citation>
    <scope>NUCLEOTIDE SEQUENCE [LARGE SCALE GENOMIC DNA]</scope>
</reference>
<comment type="similarity">
    <text evidence="1">Belongs to the ATP-dependent DNA ligase family.</text>
</comment>
<dbReference type="Pfam" id="PF04675">
    <property type="entry name" value="DNA_ligase_A_N"/>
    <property type="match status" value="1"/>
</dbReference>
<evidence type="ECO:0000259" key="8">
    <source>
        <dbReference type="Pfam" id="PF04675"/>
    </source>
</evidence>
<dbReference type="Gene3D" id="1.10.3260.10">
    <property type="entry name" value="DNA ligase, ATP-dependent, N-terminal domain"/>
    <property type="match status" value="1"/>
</dbReference>
<evidence type="ECO:0000256" key="1">
    <source>
        <dbReference type="ARBA" id="ARBA00007572"/>
    </source>
</evidence>
<dbReference type="GO" id="GO:0006310">
    <property type="term" value="P:DNA recombination"/>
    <property type="evidence" value="ECO:0007669"/>
    <property type="project" value="InterPro"/>
</dbReference>
<dbReference type="OrthoDB" id="151490at2759"/>
<dbReference type="AlphaFoldDB" id="X6MLQ0"/>
<evidence type="ECO:0000256" key="6">
    <source>
        <dbReference type="SAM" id="Phobius"/>
    </source>
</evidence>
<dbReference type="EMBL" id="ASPP01019752">
    <property type="protein sequence ID" value="ETO14799.1"/>
    <property type="molecule type" value="Genomic_DNA"/>
</dbReference>
<keyword evidence="5" id="KW-0539">Nucleus</keyword>